<gene>
    <name evidence="1" type="ORF">ORD21_03430</name>
</gene>
<proteinExistence type="predicted"/>
<dbReference type="Proteomes" id="UP001276150">
    <property type="component" value="Unassembled WGS sequence"/>
</dbReference>
<reference evidence="1 2" key="1">
    <citation type="submission" date="2022-11" db="EMBL/GenBank/DDBJ databases">
        <title>Deinococcus ZS9-10, Low Temperature and Draught-tolerating, UV-resistant Bacteria from Continental Antarctica.</title>
        <authorList>
            <person name="Cheng L."/>
        </authorList>
    </citation>
    <scope>NUCLEOTIDE SEQUENCE [LARGE SCALE GENOMIC DNA]</scope>
    <source>
        <strain evidence="1 2">ZS9-10</strain>
    </source>
</reference>
<protein>
    <recommendedName>
        <fullName evidence="3">DUF3299 domain-containing protein</fullName>
    </recommendedName>
</protein>
<comment type="caution">
    <text evidence="1">The sequence shown here is derived from an EMBL/GenBank/DDBJ whole genome shotgun (WGS) entry which is preliminary data.</text>
</comment>
<evidence type="ECO:0000313" key="1">
    <source>
        <dbReference type="EMBL" id="MDV6373649.1"/>
    </source>
</evidence>
<evidence type="ECO:0000313" key="2">
    <source>
        <dbReference type="Proteomes" id="UP001276150"/>
    </source>
</evidence>
<organism evidence="1 2">
    <name type="scientific">Deinococcus arenicola</name>
    <dbReference type="NCBI Taxonomy" id="2994950"/>
    <lineage>
        <taxon>Bacteria</taxon>
        <taxon>Thermotogati</taxon>
        <taxon>Deinococcota</taxon>
        <taxon>Deinococci</taxon>
        <taxon>Deinococcales</taxon>
        <taxon>Deinococcaceae</taxon>
        <taxon>Deinococcus</taxon>
    </lineage>
</organism>
<dbReference type="Gene3D" id="2.40.50.870">
    <property type="entry name" value="Protein of unknown function (DUF3299)"/>
    <property type="match status" value="1"/>
</dbReference>
<accession>A0ABU4DNH5</accession>
<dbReference type="EMBL" id="JAPMIV010000003">
    <property type="protein sequence ID" value="MDV6373649.1"/>
    <property type="molecule type" value="Genomic_DNA"/>
</dbReference>
<sequence>MNRRRLLRALTLLPLTGWLLTGWLARAGAAAAPASLKFNELYGKVTVRGVEYSSKIKSLSGQTISMTGYMAPPLKPKLDFFVLTREPMSTCPFCTTAADWPADIVLVIMPPGKELDPSTRGLNVTGRLEIGVKRDDETGFVSLVRLYADGVSNKA</sequence>
<name>A0ABU4DNH5_9DEIO</name>
<dbReference type="RefSeq" id="WP_317638956.1">
    <property type="nucleotide sequence ID" value="NZ_JAPMIV010000003.1"/>
</dbReference>
<evidence type="ECO:0008006" key="3">
    <source>
        <dbReference type="Google" id="ProtNLM"/>
    </source>
</evidence>
<keyword evidence="2" id="KW-1185">Reference proteome</keyword>